<dbReference type="OrthoDB" id="6436112at2759"/>
<sequence>MSATGGGEKNPIQLAQTRSRGAKDGHVLRGGGVRKSVRVSIGTMVRVLEGSLVGDRKWWTLFPLAVESFSDPPRLEKSPLLANGYNHPPTHHLNHHMTQFMQLGGHHPHHHPGHHPAHHPGSAAAAQAAAAHAAAAHAAAAHAHSTAILSPAGIPLSASSHGLAAAAAAAAAAASRADGSVIKNQGIPGIEAIAR</sequence>
<evidence type="ECO:0000313" key="2">
    <source>
        <dbReference type="EMBL" id="KAG8225953.1"/>
    </source>
</evidence>
<reference evidence="2" key="1">
    <citation type="submission" date="2013-04" db="EMBL/GenBank/DDBJ databases">
        <authorList>
            <person name="Qu J."/>
            <person name="Murali S.C."/>
            <person name="Bandaranaike D."/>
            <person name="Bellair M."/>
            <person name="Blankenburg K."/>
            <person name="Chao H."/>
            <person name="Dinh H."/>
            <person name="Doddapaneni H."/>
            <person name="Downs B."/>
            <person name="Dugan-Rocha S."/>
            <person name="Elkadiri S."/>
            <person name="Gnanaolivu R.D."/>
            <person name="Hernandez B."/>
            <person name="Javaid M."/>
            <person name="Jayaseelan J.C."/>
            <person name="Lee S."/>
            <person name="Li M."/>
            <person name="Ming W."/>
            <person name="Munidasa M."/>
            <person name="Muniz J."/>
            <person name="Nguyen L."/>
            <person name="Ongeri F."/>
            <person name="Osuji N."/>
            <person name="Pu L.-L."/>
            <person name="Puazo M."/>
            <person name="Qu C."/>
            <person name="Quiroz J."/>
            <person name="Raj R."/>
            <person name="Weissenberger G."/>
            <person name="Xin Y."/>
            <person name="Zou X."/>
            <person name="Han Y."/>
            <person name="Richards S."/>
            <person name="Worley K."/>
            <person name="Muzny D."/>
            <person name="Gibbs R."/>
        </authorList>
    </citation>
    <scope>NUCLEOTIDE SEQUENCE</scope>
    <source>
        <strain evidence="2">Sampled in the wild</strain>
    </source>
</reference>
<dbReference type="AlphaFoldDB" id="A0A8K0K0V5"/>
<reference evidence="2" key="2">
    <citation type="submission" date="2017-10" db="EMBL/GenBank/DDBJ databases">
        <title>Ladona fulva Genome sequencing and assembly.</title>
        <authorList>
            <person name="Murali S."/>
            <person name="Richards S."/>
            <person name="Bandaranaike D."/>
            <person name="Bellair M."/>
            <person name="Blankenburg K."/>
            <person name="Chao H."/>
            <person name="Dinh H."/>
            <person name="Doddapaneni H."/>
            <person name="Dugan-Rocha S."/>
            <person name="Elkadiri S."/>
            <person name="Gnanaolivu R."/>
            <person name="Hernandez B."/>
            <person name="Skinner E."/>
            <person name="Javaid M."/>
            <person name="Lee S."/>
            <person name="Li M."/>
            <person name="Ming W."/>
            <person name="Munidasa M."/>
            <person name="Muniz J."/>
            <person name="Nguyen L."/>
            <person name="Hughes D."/>
            <person name="Osuji N."/>
            <person name="Pu L.-L."/>
            <person name="Puazo M."/>
            <person name="Qu C."/>
            <person name="Quiroz J."/>
            <person name="Raj R."/>
            <person name="Weissenberger G."/>
            <person name="Xin Y."/>
            <person name="Zou X."/>
            <person name="Han Y."/>
            <person name="Worley K."/>
            <person name="Muzny D."/>
            <person name="Gibbs R."/>
        </authorList>
    </citation>
    <scope>NUCLEOTIDE SEQUENCE</scope>
    <source>
        <strain evidence="2">Sampled in the wild</strain>
    </source>
</reference>
<organism evidence="2 3">
    <name type="scientific">Ladona fulva</name>
    <name type="common">Scarce chaser dragonfly</name>
    <name type="synonym">Libellula fulva</name>
    <dbReference type="NCBI Taxonomy" id="123851"/>
    <lineage>
        <taxon>Eukaryota</taxon>
        <taxon>Metazoa</taxon>
        <taxon>Ecdysozoa</taxon>
        <taxon>Arthropoda</taxon>
        <taxon>Hexapoda</taxon>
        <taxon>Insecta</taxon>
        <taxon>Pterygota</taxon>
        <taxon>Palaeoptera</taxon>
        <taxon>Odonata</taxon>
        <taxon>Epiprocta</taxon>
        <taxon>Anisoptera</taxon>
        <taxon>Libelluloidea</taxon>
        <taxon>Libellulidae</taxon>
        <taxon>Ladona</taxon>
    </lineage>
</organism>
<feature type="compositionally biased region" description="Basic residues" evidence="1">
    <location>
        <begin position="106"/>
        <end position="118"/>
    </location>
</feature>
<dbReference type="EMBL" id="KZ308260">
    <property type="protein sequence ID" value="KAG8225953.1"/>
    <property type="molecule type" value="Genomic_DNA"/>
</dbReference>
<feature type="compositionally biased region" description="Low complexity" evidence="1">
    <location>
        <begin position="119"/>
        <end position="137"/>
    </location>
</feature>
<feature type="region of interest" description="Disordered" evidence="1">
    <location>
        <begin position="1"/>
        <end position="29"/>
    </location>
</feature>
<accession>A0A8K0K0V5</accession>
<comment type="caution">
    <text evidence="2">The sequence shown here is derived from an EMBL/GenBank/DDBJ whole genome shotgun (WGS) entry which is preliminary data.</text>
</comment>
<protein>
    <submittedName>
        <fullName evidence="2">Uncharacterized protein</fullName>
    </submittedName>
</protein>
<gene>
    <name evidence="2" type="ORF">J437_LFUL006182</name>
</gene>
<keyword evidence="3" id="KW-1185">Reference proteome</keyword>
<evidence type="ECO:0000256" key="1">
    <source>
        <dbReference type="SAM" id="MobiDB-lite"/>
    </source>
</evidence>
<proteinExistence type="predicted"/>
<dbReference type="Proteomes" id="UP000792457">
    <property type="component" value="Unassembled WGS sequence"/>
</dbReference>
<feature type="region of interest" description="Disordered" evidence="1">
    <location>
        <begin position="106"/>
        <end position="137"/>
    </location>
</feature>
<name>A0A8K0K0V5_LADFU</name>
<evidence type="ECO:0000313" key="3">
    <source>
        <dbReference type="Proteomes" id="UP000792457"/>
    </source>
</evidence>